<protein>
    <submittedName>
        <fullName evidence="1">Uncharacterized protein</fullName>
    </submittedName>
</protein>
<organism evidence="1">
    <name type="scientific">Pseudomonas phage Touem01</name>
    <dbReference type="NCBI Taxonomy" id="3138548"/>
    <lineage>
        <taxon>Viruses</taxon>
    </lineage>
</organism>
<proteinExistence type="predicted"/>
<sequence>MILEILLCATAAKADCEHRALKLPETATYQECQDIRTQLLSTR</sequence>
<accession>A0AAU6W1Z3</accession>
<gene>
    <name evidence="1" type="ORF">Touem01_00108</name>
</gene>
<name>A0AAU6W1Z3_9VIRU</name>
<dbReference type="EMBL" id="PP179325">
    <property type="protein sequence ID" value="XAI70637.1"/>
    <property type="molecule type" value="Genomic_DNA"/>
</dbReference>
<evidence type="ECO:0000313" key="1">
    <source>
        <dbReference type="EMBL" id="XAI70637.1"/>
    </source>
</evidence>
<reference evidence="1" key="1">
    <citation type="journal article" date="2024" name="J. Gen. Virol.">
        <title>Novel phages of Pseudomonas syringae unveil numerous potential auxiliary metabolic genes.</title>
        <authorList>
            <person name="Feltin C."/>
            <person name="Garneau J.R."/>
            <person name="Morris C.E."/>
            <person name="Berard A."/>
            <person name="Torres-Barcelo C."/>
        </authorList>
    </citation>
    <scope>NUCLEOTIDE SEQUENCE</scope>
</reference>